<dbReference type="EMBL" id="NPEU01000542">
    <property type="protein sequence ID" value="RAI31024.1"/>
    <property type="molecule type" value="Genomic_DNA"/>
</dbReference>
<dbReference type="Proteomes" id="UP000248863">
    <property type="component" value="Unassembled WGS sequence"/>
</dbReference>
<keyword evidence="1" id="KW-0812">Transmembrane</keyword>
<feature type="transmembrane region" description="Helical" evidence="1">
    <location>
        <begin position="55"/>
        <end position="72"/>
    </location>
</feature>
<feature type="transmembrane region" description="Helical" evidence="1">
    <location>
        <begin position="6"/>
        <end position="25"/>
    </location>
</feature>
<sequence>MDTAVGIMAIVAGFGLLMLPFWICLSGRGAGLMIGTFLACLATPLAGVFHLLAGLLVWIFAFVLAGLAHRALKRELFEQRLLAEVRAARQAAGRPPQQRSA</sequence>
<protein>
    <submittedName>
        <fullName evidence="2">Uncharacterized protein</fullName>
    </submittedName>
</protein>
<gene>
    <name evidence="2" type="ORF">CH338_26605</name>
</gene>
<evidence type="ECO:0000256" key="1">
    <source>
        <dbReference type="SAM" id="Phobius"/>
    </source>
</evidence>
<keyword evidence="3" id="KW-1185">Reference proteome</keyword>
<reference evidence="2 3" key="1">
    <citation type="submission" date="2017-07" db="EMBL/GenBank/DDBJ databases">
        <title>Draft Genome Sequences of Select Purple Nonsulfur Bacteria.</title>
        <authorList>
            <person name="Lasarre B."/>
            <person name="Mckinlay J.B."/>
        </authorList>
    </citation>
    <scope>NUCLEOTIDE SEQUENCE [LARGE SCALE GENOMIC DNA]</scope>
    <source>
        <strain evidence="2 3">DSM 11907</strain>
    </source>
</reference>
<name>A0A327JZK7_9BRAD</name>
<keyword evidence="1" id="KW-1133">Transmembrane helix</keyword>
<proteinExistence type="predicted"/>
<dbReference type="RefSeq" id="WP_111360046.1">
    <property type="nucleotide sequence ID" value="NZ_NHSK01000051.1"/>
</dbReference>
<keyword evidence="1" id="KW-0472">Membrane</keyword>
<organism evidence="2 3">
    <name type="scientific">Rhodoplanes elegans</name>
    <dbReference type="NCBI Taxonomy" id="29408"/>
    <lineage>
        <taxon>Bacteria</taxon>
        <taxon>Pseudomonadati</taxon>
        <taxon>Pseudomonadota</taxon>
        <taxon>Alphaproteobacteria</taxon>
        <taxon>Hyphomicrobiales</taxon>
        <taxon>Nitrobacteraceae</taxon>
        <taxon>Rhodoplanes</taxon>
    </lineage>
</organism>
<dbReference type="AlphaFoldDB" id="A0A327JZK7"/>
<evidence type="ECO:0000313" key="3">
    <source>
        <dbReference type="Proteomes" id="UP000248863"/>
    </source>
</evidence>
<comment type="caution">
    <text evidence="2">The sequence shown here is derived from an EMBL/GenBank/DDBJ whole genome shotgun (WGS) entry which is preliminary data.</text>
</comment>
<evidence type="ECO:0000313" key="2">
    <source>
        <dbReference type="EMBL" id="RAI31024.1"/>
    </source>
</evidence>
<accession>A0A327JZK7</accession>